<dbReference type="EMBL" id="LOBU02000015">
    <property type="protein sequence ID" value="OKA05827.1"/>
    <property type="molecule type" value="Genomic_DNA"/>
</dbReference>
<dbReference type="RefSeq" id="WP_061983365.1">
    <property type="nucleotide sequence ID" value="NZ_FOPQ01000001.1"/>
</dbReference>
<dbReference type="GO" id="GO:0005524">
    <property type="term" value="F:ATP binding"/>
    <property type="evidence" value="ECO:0007669"/>
    <property type="project" value="UniProtKB-UniRule"/>
</dbReference>
<evidence type="ECO:0000256" key="13">
    <source>
        <dbReference type="ARBA" id="ARBA00023268"/>
    </source>
</evidence>
<keyword evidence="25" id="KW-1185">Reference proteome</keyword>
<dbReference type="SUPFAM" id="SSF64153">
    <property type="entry name" value="YjeF N-terminal domain-like"/>
    <property type="match status" value="1"/>
</dbReference>
<dbReference type="Pfam" id="PF01256">
    <property type="entry name" value="Carb_kinase"/>
    <property type="match status" value="1"/>
</dbReference>
<comment type="cofactor">
    <cofactor evidence="17">
        <name>Mg(2+)</name>
        <dbReference type="ChEBI" id="CHEBI:18420"/>
    </cofactor>
</comment>
<dbReference type="GO" id="GO:0110051">
    <property type="term" value="P:metabolite repair"/>
    <property type="evidence" value="ECO:0007669"/>
    <property type="project" value="TreeGrafter"/>
</dbReference>
<evidence type="ECO:0000313" key="24">
    <source>
        <dbReference type="Proteomes" id="UP000076321"/>
    </source>
</evidence>
<dbReference type="NCBIfam" id="TIGR00197">
    <property type="entry name" value="yjeF_nterm"/>
    <property type="match status" value="1"/>
</dbReference>
<evidence type="ECO:0000313" key="23">
    <source>
        <dbReference type="EMBL" id="OKA05827.1"/>
    </source>
</evidence>
<dbReference type="PANTHER" id="PTHR12592">
    <property type="entry name" value="ATP-DEPENDENT (S)-NAD(P)H-HYDRATE DEHYDRATASE FAMILY MEMBER"/>
    <property type="match status" value="1"/>
</dbReference>
<feature type="domain" description="YjeF C-terminal" evidence="20">
    <location>
        <begin position="216"/>
        <end position="476"/>
    </location>
</feature>
<dbReference type="EMBL" id="LQCI01000034">
    <property type="protein sequence ID" value="KZB82101.1"/>
    <property type="molecule type" value="Genomic_DNA"/>
</dbReference>
<protein>
    <recommendedName>
        <fullName evidence="19">Bifunctional NAD(P)H-hydrate repair enzyme</fullName>
    </recommendedName>
    <alternativeName>
        <fullName evidence="19">Nicotinamide nucleotide repair protein</fullName>
    </alternativeName>
    <domain>
        <recommendedName>
            <fullName evidence="19">ADP-dependent (S)-NAD(P)H-hydrate dehydratase</fullName>
            <ecNumber evidence="19">4.2.1.136</ecNumber>
        </recommendedName>
        <alternativeName>
            <fullName evidence="19">ADP-dependent NAD(P)HX dehydratase</fullName>
        </alternativeName>
    </domain>
    <domain>
        <recommendedName>
            <fullName evidence="19">NAD(P)H-hydrate epimerase</fullName>
            <ecNumber evidence="19">5.1.99.6</ecNumber>
        </recommendedName>
    </domain>
</protein>
<feature type="domain" description="YjeF N-terminal" evidence="21">
    <location>
        <begin position="6"/>
        <end position="209"/>
    </location>
</feature>
<evidence type="ECO:0000256" key="1">
    <source>
        <dbReference type="ARBA" id="ARBA00000013"/>
    </source>
</evidence>
<evidence type="ECO:0000256" key="14">
    <source>
        <dbReference type="ARBA" id="ARBA00025153"/>
    </source>
</evidence>
<dbReference type="HAMAP" id="MF_01965">
    <property type="entry name" value="NADHX_dehydratase"/>
    <property type="match status" value="1"/>
</dbReference>
<feature type="binding site" evidence="17">
    <location>
        <position position="304"/>
    </location>
    <ligand>
        <name>(6S)-NADPHX</name>
        <dbReference type="ChEBI" id="CHEBI:64076"/>
    </ligand>
</feature>
<dbReference type="GO" id="GO:0052856">
    <property type="term" value="F:NAD(P)HX epimerase activity"/>
    <property type="evidence" value="ECO:0007669"/>
    <property type="project" value="UniProtKB-UniRule"/>
</dbReference>
<name>A0A154MBY6_9PSEU</name>
<feature type="binding site" evidence="17">
    <location>
        <position position="251"/>
    </location>
    <ligand>
        <name>(6S)-NADPHX</name>
        <dbReference type="ChEBI" id="CHEBI:64076"/>
    </ligand>
</feature>
<dbReference type="SUPFAM" id="SSF53613">
    <property type="entry name" value="Ribokinase-like"/>
    <property type="match status" value="1"/>
</dbReference>
<dbReference type="GO" id="GO:0052855">
    <property type="term" value="F:ADP-dependent NAD(P)H-hydrate dehydratase activity"/>
    <property type="evidence" value="ECO:0007669"/>
    <property type="project" value="UniProtKB-UniRule"/>
</dbReference>
<keyword evidence="10 17" id="KW-0520">NAD</keyword>
<evidence type="ECO:0000256" key="8">
    <source>
        <dbReference type="ARBA" id="ARBA00022857"/>
    </source>
</evidence>
<comment type="function">
    <text evidence="14 19">Bifunctional enzyme that catalyzes the epimerization of the S- and R-forms of NAD(P)HX and the dehydration of the S-form of NAD(P)HX at the expense of ADP, which is converted to AMP. This allows the repair of both epimers of NAD(P)HX, a damaged form of NAD(P)H that is a result of enzymatic or heat-dependent hydration.</text>
</comment>
<evidence type="ECO:0000256" key="16">
    <source>
        <dbReference type="ARBA" id="ARBA00049209"/>
    </source>
</evidence>
<comment type="caution">
    <text evidence="22">The sequence shown here is derived from an EMBL/GenBank/DDBJ whole genome shotgun (WGS) entry which is preliminary data.</text>
</comment>
<keyword evidence="12 17" id="KW-0456">Lyase</keyword>
<evidence type="ECO:0000256" key="18">
    <source>
        <dbReference type="HAMAP-Rule" id="MF_01966"/>
    </source>
</evidence>
<feature type="binding site" evidence="17">
    <location>
        <begin position="390"/>
        <end position="394"/>
    </location>
    <ligand>
        <name>AMP</name>
        <dbReference type="ChEBI" id="CHEBI:456215"/>
    </ligand>
</feature>
<evidence type="ECO:0000256" key="12">
    <source>
        <dbReference type="ARBA" id="ARBA00023239"/>
    </source>
</evidence>
<dbReference type="InterPro" id="IPR030677">
    <property type="entry name" value="Nnr"/>
</dbReference>
<evidence type="ECO:0000256" key="6">
    <source>
        <dbReference type="ARBA" id="ARBA00022741"/>
    </source>
</evidence>
<keyword evidence="7 17" id="KW-0067">ATP-binding</keyword>
<dbReference type="InterPro" id="IPR000631">
    <property type="entry name" value="CARKD"/>
</dbReference>
<feature type="binding site" evidence="18">
    <location>
        <position position="124"/>
    </location>
    <ligand>
        <name>K(+)</name>
        <dbReference type="ChEBI" id="CHEBI:29103"/>
    </ligand>
</feature>
<organism evidence="22 24">
    <name type="scientific">Amycolatopsis regifaucium</name>
    <dbReference type="NCBI Taxonomy" id="546365"/>
    <lineage>
        <taxon>Bacteria</taxon>
        <taxon>Bacillati</taxon>
        <taxon>Actinomycetota</taxon>
        <taxon>Actinomycetes</taxon>
        <taxon>Pseudonocardiales</taxon>
        <taxon>Pseudonocardiaceae</taxon>
        <taxon>Amycolatopsis</taxon>
    </lineage>
</organism>
<keyword evidence="9 18" id="KW-0630">Potassium</keyword>
<feature type="binding site" evidence="17">
    <location>
        <position position="419"/>
    </location>
    <ligand>
        <name>AMP</name>
        <dbReference type="ChEBI" id="CHEBI:456215"/>
    </ligand>
</feature>
<keyword evidence="8 17" id="KW-0521">NADP</keyword>
<comment type="similarity">
    <text evidence="3 19">In the N-terminal section; belongs to the NnrE/AIBP family.</text>
</comment>
<evidence type="ECO:0000256" key="3">
    <source>
        <dbReference type="ARBA" id="ARBA00006001"/>
    </source>
</evidence>
<dbReference type="InterPro" id="IPR029056">
    <property type="entry name" value="Ribokinase-like"/>
</dbReference>
<comment type="function">
    <text evidence="17">Catalyzes the dehydration of the S-form of NAD(P)HX at the expense of ADP, which is converted to AMP. Together with NAD(P)HX epimerase, which catalyzes the epimerization of the S- and R-forms, the enzyme allows the repair of both epimers of NAD(P)HX, a damaged form of NAD(P)H that is a result of enzymatic or heat-dependent hydration.</text>
</comment>
<dbReference type="HAMAP" id="MF_01966">
    <property type="entry name" value="NADHX_epimerase"/>
    <property type="match status" value="1"/>
</dbReference>
<dbReference type="PROSITE" id="PS01050">
    <property type="entry name" value="YJEF_C_2"/>
    <property type="match status" value="1"/>
</dbReference>
<dbReference type="PROSITE" id="PS51383">
    <property type="entry name" value="YJEF_C_3"/>
    <property type="match status" value="1"/>
</dbReference>
<sequence length="481" mass="48671">MQGIWTTERIRAAEDRLLAVTPDGELMRRAAFGLSVHAAEMLAEHTGSVSGRRVTLLVGSGNNGGDALWAGAFLRRRNVAVSAILLKSERAHAQGLAALKRSGGKVVSVEDGPQWIGRADLVIDGIVGISARGPLRADAAALWEHVSSPVLAVDLPSGVDPDTGAVDGPAVVADRTVTFGALKPVHALAPASCGEVALVDIGLRPELGDPDLQRLDTADVAAAWPVPGPGDDKYSQGVVGVAAGSATYPGAAVLAAGAAVRATSGLVRYAGHAADVVRGRWPETIATGSVTDAGRVQAWVVGPGIGTGHEGRDVLRFVLGRGVPVCADADATTIIAHSPDVLDARDPDTPLVLTPHAGEYERLMGSPPGADRVAAARSAARKYDAVVLLKGHCTVVAAPDGRALVNTPQGSWLATAGSGDVLSGLVGALLAAGLDPWLAAGAAAHVHSLAGSMAADGAPTSASGILDAVPDAIRAIRSHPL</sequence>
<comment type="subunit">
    <text evidence="17">Homotetramer.</text>
</comment>
<dbReference type="EC" id="5.1.99.6" evidence="19"/>
<comment type="catalytic activity">
    <reaction evidence="1 18 19">
        <text>(6R)-NADHX = (6S)-NADHX</text>
        <dbReference type="Rhea" id="RHEA:32215"/>
        <dbReference type="ChEBI" id="CHEBI:64074"/>
        <dbReference type="ChEBI" id="CHEBI:64075"/>
        <dbReference type="EC" id="5.1.99.6"/>
    </reaction>
</comment>
<feature type="binding site" evidence="18">
    <location>
        <position position="154"/>
    </location>
    <ligand>
        <name>(6S)-NADPHX</name>
        <dbReference type="ChEBI" id="CHEBI:64076"/>
    </ligand>
</feature>
<feature type="binding site" evidence="17">
    <location>
        <position position="356"/>
    </location>
    <ligand>
        <name>(6S)-NADPHX</name>
        <dbReference type="ChEBI" id="CHEBI:64076"/>
    </ligand>
</feature>
<evidence type="ECO:0000259" key="20">
    <source>
        <dbReference type="PROSITE" id="PS51383"/>
    </source>
</evidence>
<feature type="binding site" evidence="18">
    <location>
        <begin position="128"/>
        <end position="134"/>
    </location>
    <ligand>
        <name>(6S)-NADPHX</name>
        <dbReference type="ChEBI" id="CHEBI:64076"/>
    </ligand>
</feature>
<evidence type="ECO:0000313" key="25">
    <source>
        <dbReference type="Proteomes" id="UP000186883"/>
    </source>
</evidence>
<proteinExistence type="inferred from homology"/>
<accession>A0A154MBY6</accession>
<dbReference type="GO" id="GO:0046872">
    <property type="term" value="F:metal ion binding"/>
    <property type="evidence" value="ECO:0007669"/>
    <property type="project" value="UniProtKB-UniRule"/>
</dbReference>
<keyword evidence="5 18" id="KW-0479">Metal-binding</keyword>
<dbReference type="NCBIfam" id="TIGR00196">
    <property type="entry name" value="yjeF_cterm"/>
    <property type="match status" value="1"/>
</dbReference>
<dbReference type="PIRSF" id="PIRSF017184">
    <property type="entry name" value="Nnr"/>
    <property type="match status" value="1"/>
</dbReference>
<reference evidence="23 25" key="2">
    <citation type="submission" date="2016-11" db="EMBL/GenBank/DDBJ databases">
        <title>Genome sequencing of Amycolatopsis regifaucium.</title>
        <authorList>
            <person name="Mayilraj S."/>
            <person name="Kaur N."/>
        </authorList>
    </citation>
    <scope>NUCLEOTIDE SEQUENCE [LARGE SCALE GENOMIC DNA]</scope>
    <source>
        <strain evidence="23 25">GY080</strain>
    </source>
</reference>
<dbReference type="InterPro" id="IPR004443">
    <property type="entry name" value="YjeF_N_dom"/>
</dbReference>
<comment type="similarity">
    <text evidence="17">Belongs to the NnrD/CARKD family.</text>
</comment>
<evidence type="ECO:0000256" key="7">
    <source>
        <dbReference type="ARBA" id="ARBA00022840"/>
    </source>
</evidence>
<dbReference type="CDD" id="cd01171">
    <property type="entry name" value="YXKO-related"/>
    <property type="match status" value="1"/>
</dbReference>
<evidence type="ECO:0000313" key="22">
    <source>
        <dbReference type="EMBL" id="KZB82101.1"/>
    </source>
</evidence>
<feature type="binding site" evidence="18">
    <location>
        <position position="157"/>
    </location>
    <ligand>
        <name>K(+)</name>
        <dbReference type="ChEBI" id="CHEBI:29103"/>
    </ligand>
</feature>
<dbReference type="PROSITE" id="PS51385">
    <property type="entry name" value="YJEF_N"/>
    <property type="match status" value="1"/>
</dbReference>
<reference evidence="22 24" key="1">
    <citation type="submission" date="2015-12" db="EMBL/GenBank/DDBJ databases">
        <title>Amycolatopsis regifaucium genome sequencing and assembly.</title>
        <authorList>
            <person name="Mayilraj S."/>
        </authorList>
    </citation>
    <scope>NUCLEOTIDE SEQUENCE [LARGE SCALE GENOMIC DNA]</scope>
    <source>
        <strain evidence="22 24">GY080</strain>
    </source>
</reference>
<evidence type="ECO:0000259" key="21">
    <source>
        <dbReference type="PROSITE" id="PS51385"/>
    </source>
</evidence>
<feature type="binding site" evidence="17">
    <location>
        <position position="420"/>
    </location>
    <ligand>
        <name>(6S)-NADPHX</name>
        <dbReference type="ChEBI" id="CHEBI:64076"/>
    </ligand>
</feature>
<dbReference type="AlphaFoldDB" id="A0A154MBY6"/>
<dbReference type="InterPro" id="IPR036652">
    <property type="entry name" value="YjeF_N_dom_sf"/>
</dbReference>
<dbReference type="GO" id="GO:0046496">
    <property type="term" value="P:nicotinamide nucleotide metabolic process"/>
    <property type="evidence" value="ECO:0007669"/>
    <property type="project" value="UniProtKB-UniRule"/>
</dbReference>
<comment type="catalytic activity">
    <reaction evidence="16 17 19">
        <text>(6S)-NADPHX + ADP = AMP + phosphate + NADPH + H(+)</text>
        <dbReference type="Rhea" id="RHEA:32235"/>
        <dbReference type="ChEBI" id="CHEBI:15378"/>
        <dbReference type="ChEBI" id="CHEBI:43474"/>
        <dbReference type="ChEBI" id="CHEBI:57783"/>
        <dbReference type="ChEBI" id="CHEBI:64076"/>
        <dbReference type="ChEBI" id="CHEBI:456215"/>
        <dbReference type="ChEBI" id="CHEBI:456216"/>
        <dbReference type="EC" id="4.2.1.136"/>
    </reaction>
</comment>
<evidence type="ECO:0000256" key="4">
    <source>
        <dbReference type="ARBA" id="ARBA00009524"/>
    </source>
</evidence>
<dbReference type="Gene3D" id="3.40.1190.20">
    <property type="match status" value="1"/>
</dbReference>
<evidence type="ECO:0000256" key="15">
    <source>
        <dbReference type="ARBA" id="ARBA00048238"/>
    </source>
</evidence>
<evidence type="ECO:0000256" key="17">
    <source>
        <dbReference type="HAMAP-Rule" id="MF_01965"/>
    </source>
</evidence>
<comment type="catalytic activity">
    <reaction evidence="2 18 19">
        <text>(6R)-NADPHX = (6S)-NADPHX</text>
        <dbReference type="Rhea" id="RHEA:32227"/>
        <dbReference type="ChEBI" id="CHEBI:64076"/>
        <dbReference type="ChEBI" id="CHEBI:64077"/>
        <dbReference type="EC" id="5.1.99.6"/>
    </reaction>
</comment>
<dbReference type="Pfam" id="PF03853">
    <property type="entry name" value="YjeF_N"/>
    <property type="match status" value="1"/>
</dbReference>
<comment type="similarity">
    <text evidence="4 19">In the C-terminal section; belongs to the NnrD/CARKD family.</text>
</comment>
<feature type="binding site" evidence="18">
    <location>
        <position position="63"/>
    </location>
    <ligand>
        <name>K(+)</name>
        <dbReference type="ChEBI" id="CHEBI:29103"/>
    </ligand>
</feature>
<evidence type="ECO:0000256" key="10">
    <source>
        <dbReference type="ARBA" id="ARBA00023027"/>
    </source>
</evidence>
<evidence type="ECO:0000256" key="5">
    <source>
        <dbReference type="ARBA" id="ARBA00022723"/>
    </source>
</evidence>
<comment type="cofactor">
    <cofactor evidence="18 19">
        <name>K(+)</name>
        <dbReference type="ChEBI" id="CHEBI:29103"/>
    </cofactor>
    <text evidence="18 19">Binds 1 potassium ion per subunit.</text>
</comment>
<dbReference type="Gene3D" id="3.40.50.10260">
    <property type="entry name" value="YjeF N-terminal domain"/>
    <property type="match status" value="1"/>
</dbReference>
<gene>
    <name evidence="17" type="primary">nnrD</name>
    <name evidence="18" type="synonym">nnrE</name>
    <name evidence="23" type="ORF">ATP06_0221845</name>
    <name evidence="22" type="ORF">AVL48_09145</name>
</gene>
<evidence type="ECO:0000256" key="19">
    <source>
        <dbReference type="PIRNR" id="PIRNR017184"/>
    </source>
</evidence>
<comment type="caution">
    <text evidence="18">Lacks conserved residue(s) required for the propagation of feature annotation.</text>
</comment>
<evidence type="ECO:0000256" key="11">
    <source>
        <dbReference type="ARBA" id="ARBA00023235"/>
    </source>
</evidence>
<dbReference type="PANTHER" id="PTHR12592:SF0">
    <property type="entry name" value="ATP-DEPENDENT (S)-NAD(P)H-HYDRATE DEHYDRATASE"/>
    <property type="match status" value="1"/>
</dbReference>
<evidence type="ECO:0000256" key="2">
    <source>
        <dbReference type="ARBA" id="ARBA00000909"/>
    </source>
</evidence>
<keyword evidence="11 18" id="KW-0413">Isomerase</keyword>
<dbReference type="Proteomes" id="UP000076321">
    <property type="component" value="Unassembled WGS sequence"/>
</dbReference>
<evidence type="ECO:0000256" key="9">
    <source>
        <dbReference type="ARBA" id="ARBA00022958"/>
    </source>
</evidence>
<comment type="similarity">
    <text evidence="18">Belongs to the NnrE/AIBP family.</text>
</comment>
<comment type="function">
    <text evidence="18">Catalyzes the epimerization of the S- and R-forms of NAD(P)HX, a damaged form of NAD(P)H that is a result of enzymatic or heat-dependent hydration. This is a prerequisite for the S-specific NAD(P)H-hydrate dehydratase to allow the repair of both epimers of NAD(P)HX.</text>
</comment>
<keyword evidence="13" id="KW-0511">Multifunctional enzyme</keyword>
<dbReference type="Proteomes" id="UP000186883">
    <property type="component" value="Unassembled WGS sequence"/>
</dbReference>
<comment type="catalytic activity">
    <reaction evidence="15 17 19">
        <text>(6S)-NADHX + ADP = AMP + phosphate + NADH + H(+)</text>
        <dbReference type="Rhea" id="RHEA:32223"/>
        <dbReference type="ChEBI" id="CHEBI:15378"/>
        <dbReference type="ChEBI" id="CHEBI:43474"/>
        <dbReference type="ChEBI" id="CHEBI:57945"/>
        <dbReference type="ChEBI" id="CHEBI:64074"/>
        <dbReference type="ChEBI" id="CHEBI:456215"/>
        <dbReference type="ChEBI" id="CHEBI:456216"/>
        <dbReference type="EC" id="4.2.1.136"/>
    </reaction>
</comment>
<dbReference type="OrthoDB" id="9806925at2"/>
<dbReference type="InterPro" id="IPR017953">
    <property type="entry name" value="Carbohydrate_kinase_pred_CS"/>
</dbReference>
<keyword evidence="6 17" id="KW-0547">Nucleotide-binding</keyword>
<dbReference type="EC" id="4.2.1.136" evidence="19"/>
<feature type="binding site" evidence="18">
    <location>
        <begin position="62"/>
        <end position="66"/>
    </location>
    <ligand>
        <name>(6S)-NADPHX</name>
        <dbReference type="ChEBI" id="CHEBI:64076"/>
    </ligand>
</feature>